<dbReference type="PROSITE" id="PS00598">
    <property type="entry name" value="CHROMO_1"/>
    <property type="match status" value="1"/>
</dbReference>
<feature type="region of interest" description="Disordered" evidence="5">
    <location>
        <begin position="82"/>
        <end position="260"/>
    </location>
</feature>
<dbReference type="STRING" id="7266.A0A3B0JI30"/>
<dbReference type="OrthoDB" id="1918685at2759"/>
<evidence type="ECO:0000256" key="1">
    <source>
        <dbReference type="ARBA" id="ARBA00004123"/>
    </source>
</evidence>
<dbReference type="InterPro" id="IPR000953">
    <property type="entry name" value="Chromo/chromo_shadow_dom"/>
</dbReference>
<evidence type="ECO:0000313" key="7">
    <source>
        <dbReference type="EMBL" id="SPP75050.1"/>
    </source>
</evidence>
<dbReference type="SMART" id="SM00298">
    <property type="entry name" value="CHROMO"/>
    <property type="match status" value="1"/>
</dbReference>
<feature type="domain" description="Chromo" evidence="6">
    <location>
        <begin position="19"/>
        <end position="78"/>
    </location>
</feature>
<dbReference type="Proteomes" id="UP000268350">
    <property type="component" value="Unassembled WGS sequence"/>
</dbReference>
<protein>
    <submittedName>
        <fullName evidence="7">Blast:Chromobox protein homolog 1</fullName>
    </submittedName>
</protein>
<gene>
    <name evidence="7" type="ORF">DGUA_6G002777</name>
</gene>
<feature type="compositionally biased region" description="Polar residues" evidence="5">
    <location>
        <begin position="196"/>
        <end position="214"/>
    </location>
</feature>
<dbReference type="InterPro" id="IPR023779">
    <property type="entry name" value="Chromodomain_CS"/>
</dbReference>
<keyword evidence="4" id="KW-0539">Nucleus</keyword>
<dbReference type="InterPro" id="IPR051219">
    <property type="entry name" value="Heterochromatin_chromo-domain"/>
</dbReference>
<organism evidence="7 8">
    <name type="scientific">Drosophila guanche</name>
    <name type="common">Fruit fly</name>
    <dbReference type="NCBI Taxonomy" id="7266"/>
    <lineage>
        <taxon>Eukaryota</taxon>
        <taxon>Metazoa</taxon>
        <taxon>Ecdysozoa</taxon>
        <taxon>Arthropoda</taxon>
        <taxon>Hexapoda</taxon>
        <taxon>Insecta</taxon>
        <taxon>Pterygota</taxon>
        <taxon>Neoptera</taxon>
        <taxon>Endopterygota</taxon>
        <taxon>Diptera</taxon>
        <taxon>Brachycera</taxon>
        <taxon>Muscomorpha</taxon>
        <taxon>Ephydroidea</taxon>
        <taxon>Drosophilidae</taxon>
        <taxon>Drosophila</taxon>
        <taxon>Sophophora</taxon>
    </lineage>
</organism>
<feature type="compositionally biased region" description="Basic and acidic residues" evidence="5">
    <location>
        <begin position="215"/>
        <end position="237"/>
    </location>
</feature>
<comment type="subcellular location">
    <subcellularLocation>
        <location evidence="2">Chromosome</location>
    </subcellularLocation>
    <subcellularLocation>
        <location evidence="1">Nucleus</location>
    </subcellularLocation>
</comment>
<feature type="compositionally biased region" description="Polar residues" evidence="5">
    <location>
        <begin position="90"/>
        <end position="102"/>
    </location>
</feature>
<dbReference type="AlphaFoldDB" id="A0A3B0JI30"/>
<name>A0A3B0JI30_DROGU</name>
<keyword evidence="3" id="KW-0158">Chromosome</keyword>
<evidence type="ECO:0000256" key="2">
    <source>
        <dbReference type="ARBA" id="ARBA00004286"/>
    </source>
</evidence>
<sequence>MRSPRKRASRTNPLVAKEYVVEEIKGKRFYQGETEYFVKWEGFEAESCTWEPMENLGKCIHLLAKFENDINFRKLERRLAKTKNRKAHAAQSTELHNNSGGTLTEPEPAPEHVRNNNWNNKCVQLSESSDDESSPEYEPITPPLGSQPGSRRPLSESFASSVLSPLSSTSCSSKSSATFSKSGCSSSPPQPEPQPALTTKQTPSQTQPVLPTPNQKEEFVDNLETTKKLPRNTDKSRANNSLENAEDCNTPESDKEEPSGLELGQKLERIMHSYRFRGNTYLIVKWMDIEEPVLVDIQEMKQLYKKEIIQYFQKLQRSFDDMVK</sequence>
<accession>A0A3B0JI30</accession>
<dbReference type="Pfam" id="PF00385">
    <property type="entry name" value="Chromo"/>
    <property type="match status" value="1"/>
</dbReference>
<feature type="compositionally biased region" description="Polar residues" evidence="5">
    <location>
        <begin position="115"/>
        <end position="125"/>
    </location>
</feature>
<dbReference type="Gene3D" id="2.40.50.40">
    <property type="match status" value="2"/>
</dbReference>
<dbReference type="SUPFAM" id="SSF54160">
    <property type="entry name" value="Chromo domain-like"/>
    <property type="match status" value="2"/>
</dbReference>
<dbReference type="InterPro" id="IPR023780">
    <property type="entry name" value="Chromo_domain"/>
</dbReference>
<proteinExistence type="predicted"/>
<dbReference type="OMA" id="SHEINQY"/>
<dbReference type="InterPro" id="IPR016197">
    <property type="entry name" value="Chromo-like_dom_sf"/>
</dbReference>
<evidence type="ECO:0000256" key="4">
    <source>
        <dbReference type="ARBA" id="ARBA00023242"/>
    </source>
</evidence>
<dbReference type="GO" id="GO:0005694">
    <property type="term" value="C:chromosome"/>
    <property type="evidence" value="ECO:0007669"/>
    <property type="project" value="UniProtKB-SubCell"/>
</dbReference>
<keyword evidence="8" id="KW-1185">Reference proteome</keyword>
<dbReference type="GO" id="GO:0005634">
    <property type="term" value="C:nucleus"/>
    <property type="evidence" value="ECO:0007669"/>
    <property type="project" value="UniProtKB-SubCell"/>
</dbReference>
<evidence type="ECO:0000313" key="8">
    <source>
        <dbReference type="Proteomes" id="UP000268350"/>
    </source>
</evidence>
<dbReference type="EMBL" id="OUUW01000001">
    <property type="protein sequence ID" value="SPP75050.1"/>
    <property type="molecule type" value="Genomic_DNA"/>
</dbReference>
<reference evidence="8" key="1">
    <citation type="submission" date="2018-01" db="EMBL/GenBank/DDBJ databases">
        <authorList>
            <person name="Alioto T."/>
            <person name="Alioto T."/>
        </authorList>
    </citation>
    <scope>NUCLEOTIDE SEQUENCE [LARGE SCALE GENOMIC DNA]</scope>
</reference>
<evidence type="ECO:0000259" key="6">
    <source>
        <dbReference type="PROSITE" id="PS50013"/>
    </source>
</evidence>
<evidence type="ECO:0000256" key="3">
    <source>
        <dbReference type="ARBA" id="ARBA00022454"/>
    </source>
</evidence>
<dbReference type="PROSITE" id="PS50013">
    <property type="entry name" value="CHROMO_2"/>
    <property type="match status" value="1"/>
</dbReference>
<feature type="compositionally biased region" description="Low complexity" evidence="5">
    <location>
        <begin position="155"/>
        <end position="187"/>
    </location>
</feature>
<dbReference type="CDD" id="cd00034">
    <property type="entry name" value="CSD"/>
    <property type="match status" value="1"/>
</dbReference>
<evidence type="ECO:0000256" key="5">
    <source>
        <dbReference type="SAM" id="MobiDB-lite"/>
    </source>
</evidence>
<dbReference type="PANTHER" id="PTHR22812">
    <property type="entry name" value="CHROMOBOX PROTEIN"/>
    <property type="match status" value="1"/>
</dbReference>